<reference evidence="20 21" key="1">
    <citation type="submission" date="2019-08" db="EMBL/GenBank/DDBJ databases">
        <title>Ulvibacter marinistellae sp. nov., isolated from a starfish, Patiria pectinifera.</title>
        <authorList>
            <person name="Kawano K."/>
            <person name="Ushijima N."/>
            <person name="Kihara M."/>
            <person name="Itoh H."/>
        </authorList>
    </citation>
    <scope>NUCLEOTIDE SEQUENCE [LARGE SCALE GENOMIC DNA]</scope>
    <source>
        <strain evidence="20 21">KK4</strain>
    </source>
</reference>
<evidence type="ECO:0000256" key="17">
    <source>
        <dbReference type="PIRSR" id="PIRSR600829-3"/>
    </source>
</evidence>
<proteinExistence type="inferred from homology"/>
<evidence type="ECO:0000256" key="14">
    <source>
        <dbReference type="ARBA" id="ARBA00023264"/>
    </source>
</evidence>
<feature type="active site" description="Proton acceptor" evidence="15">
    <location>
        <position position="68"/>
    </location>
</feature>
<comment type="caution">
    <text evidence="20">The sequence shown here is derived from an EMBL/GenBank/DDBJ whole genome shotgun (WGS) entry which is preliminary data.</text>
</comment>
<protein>
    <submittedName>
        <fullName evidence="20">Diacylglycerol kinase</fullName>
    </submittedName>
</protein>
<keyword evidence="3" id="KW-1003">Cell membrane</keyword>
<feature type="binding site" evidence="18">
    <location>
        <position position="75"/>
    </location>
    <ligand>
        <name>a divalent metal cation</name>
        <dbReference type="ChEBI" id="CHEBI:60240"/>
    </ligand>
</feature>
<dbReference type="GO" id="GO:0016301">
    <property type="term" value="F:kinase activity"/>
    <property type="evidence" value="ECO:0007669"/>
    <property type="project" value="UniProtKB-KW"/>
</dbReference>
<dbReference type="RefSeq" id="WP_151894063.1">
    <property type="nucleotide sequence ID" value="NZ_BKCF01000002.1"/>
</dbReference>
<dbReference type="GO" id="GO:0005524">
    <property type="term" value="F:ATP binding"/>
    <property type="evidence" value="ECO:0007669"/>
    <property type="project" value="UniProtKB-KW"/>
</dbReference>
<keyword evidence="21" id="KW-1185">Reference proteome</keyword>
<feature type="binding site" evidence="18">
    <location>
        <position position="27"/>
    </location>
    <ligand>
        <name>a divalent metal cation</name>
        <dbReference type="ChEBI" id="CHEBI:60240"/>
    </ligand>
</feature>
<evidence type="ECO:0000256" key="5">
    <source>
        <dbReference type="ARBA" id="ARBA00022679"/>
    </source>
</evidence>
<dbReference type="AlphaFoldDB" id="A0A5J4FY77"/>
<comment type="cofactor">
    <cofactor evidence="18">
        <name>Mg(2+)</name>
        <dbReference type="ChEBI" id="CHEBI:18420"/>
    </cofactor>
    <text evidence="18">Mn(2+), Zn(2+), Cd(2+) and Co(2+) support activity to lesser extents.</text>
</comment>
<dbReference type="GO" id="GO:0005886">
    <property type="term" value="C:plasma membrane"/>
    <property type="evidence" value="ECO:0007669"/>
    <property type="project" value="UniProtKB-SubCell"/>
</dbReference>
<feature type="binding site" evidence="16">
    <location>
        <position position="68"/>
    </location>
    <ligand>
        <name>substrate</name>
    </ligand>
</feature>
<sequence length="119" mass="13019">MWNTFLGKRLKGCKYAIVGAWMLIKNEASIQVQTIIAIGITIAGFVFNISATEWMFQIFAIALVMSIEGLNTTVEAIADFIHPDYHSKIGFIKDIAAGAVFFAAVAAVVIACIIYIPKF</sequence>
<evidence type="ECO:0000256" key="16">
    <source>
        <dbReference type="PIRSR" id="PIRSR600829-2"/>
    </source>
</evidence>
<keyword evidence="14" id="KW-1208">Phospholipid metabolism</keyword>
<comment type="similarity">
    <text evidence="2">Belongs to the bacterial diacylglycerol kinase family.</text>
</comment>
<organism evidence="20 21">
    <name type="scientific">Patiriisocius marinistellae</name>
    <dbReference type="NCBI Taxonomy" id="2494560"/>
    <lineage>
        <taxon>Bacteria</taxon>
        <taxon>Pseudomonadati</taxon>
        <taxon>Bacteroidota</taxon>
        <taxon>Flavobacteriia</taxon>
        <taxon>Flavobacteriales</taxon>
        <taxon>Flavobacteriaceae</taxon>
        <taxon>Patiriisocius</taxon>
    </lineage>
</organism>
<keyword evidence="13" id="KW-0594">Phospholipid biosynthesis</keyword>
<gene>
    <name evidence="20" type="primary">dgkA</name>
    <name evidence="20" type="ORF">ULMS_16420</name>
</gene>
<dbReference type="InterPro" id="IPR000829">
    <property type="entry name" value="DAGK"/>
</dbReference>
<feature type="binding site" evidence="17">
    <location>
        <begin position="93"/>
        <end position="94"/>
    </location>
    <ligand>
        <name>ATP</name>
        <dbReference type="ChEBI" id="CHEBI:30616"/>
    </ligand>
</feature>
<evidence type="ECO:0000256" key="1">
    <source>
        <dbReference type="ARBA" id="ARBA00004651"/>
    </source>
</evidence>
<evidence type="ECO:0000256" key="9">
    <source>
        <dbReference type="ARBA" id="ARBA00022840"/>
    </source>
</evidence>
<evidence type="ECO:0000256" key="10">
    <source>
        <dbReference type="ARBA" id="ARBA00022989"/>
    </source>
</evidence>
<keyword evidence="12 19" id="KW-0472">Membrane</keyword>
<dbReference type="CDD" id="cd14265">
    <property type="entry name" value="UDPK_IM_like"/>
    <property type="match status" value="1"/>
</dbReference>
<evidence type="ECO:0000256" key="3">
    <source>
        <dbReference type="ARBA" id="ARBA00022475"/>
    </source>
</evidence>
<dbReference type="InterPro" id="IPR033717">
    <property type="entry name" value="UDPK"/>
</dbReference>
<keyword evidence="6 19" id="KW-0812">Transmembrane</keyword>
<keyword evidence="5" id="KW-0808">Transferase</keyword>
<evidence type="ECO:0000256" key="15">
    <source>
        <dbReference type="PIRSR" id="PIRSR600829-1"/>
    </source>
</evidence>
<evidence type="ECO:0000256" key="19">
    <source>
        <dbReference type="SAM" id="Phobius"/>
    </source>
</evidence>
<accession>A0A5J4FY77</accession>
<evidence type="ECO:0000256" key="18">
    <source>
        <dbReference type="PIRSR" id="PIRSR600829-4"/>
    </source>
</evidence>
<keyword evidence="9 17" id="KW-0067">ATP-binding</keyword>
<dbReference type="PANTHER" id="PTHR34299:SF1">
    <property type="entry name" value="DIACYLGLYCEROL KINASE"/>
    <property type="match status" value="1"/>
</dbReference>
<evidence type="ECO:0000256" key="11">
    <source>
        <dbReference type="ARBA" id="ARBA00023098"/>
    </source>
</evidence>
<feature type="transmembrane region" description="Helical" evidence="19">
    <location>
        <begin position="30"/>
        <end position="49"/>
    </location>
</feature>
<dbReference type="OrthoDB" id="1493837at2"/>
<dbReference type="Gene3D" id="1.10.287.3610">
    <property type="match status" value="1"/>
</dbReference>
<feature type="binding site" evidence="17">
    <location>
        <position position="75"/>
    </location>
    <ligand>
        <name>ATP</name>
        <dbReference type="ChEBI" id="CHEBI:30616"/>
    </ligand>
</feature>
<evidence type="ECO:0000256" key="4">
    <source>
        <dbReference type="ARBA" id="ARBA00022516"/>
    </source>
</evidence>
<evidence type="ECO:0000256" key="12">
    <source>
        <dbReference type="ARBA" id="ARBA00023136"/>
    </source>
</evidence>
<evidence type="ECO:0000256" key="7">
    <source>
        <dbReference type="ARBA" id="ARBA00022741"/>
    </source>
</evidence>
<keyword evidence="10 19" id="KW-1133">Transmembrane helix</keyword>
<dbReference type="GO" id="GO:0046872">
    <property type="term" value="F:metal ion binding"/>
    <property type="evidence" value="ECO:0007669"/>
    <property type="project" value="UniProtKB-KW"/>
</dbReference>
<dbReference type="InterPro" id="IPR036945">
    <property type="entry name" value="DAGK_sf"/>
</dbReference>
<keyword evidence="18" id="KW-0460">Magnesium</keyword>
<keyword evidence="11" id="KW-0443">Lipid metabolism</keyword>
<evidence type="ECO:0000256" key="6">
    <source>
        <dbReference type="ARBA" id="ARBA00022692"/>
    </source>
</evidence>
<evidence type="ECO:0000256" key="13">
    <source>
        <dbReference type="ARBA" id="ARBA00023209"/>
    </source>
</evidence>
<keyword evidence="8 20" id="KW-0418">Kinase</keyword>
<dbReference type="EMBL" id="BKCF01000002">
    <property type="protein sequence ID" value="GEQ86134.1"/>
    <property type="molecule type" value="Genomic_DNA"/>
</dbReference>
<name>A0A5J4FY77_9FLAO</name>
<dbReference type="Proteomes" id="UP000326994">
    <property type="component" value="Unassembled WGS sequence"/>
</dbReference>
<feature type="binding site" evidence="17">
    <location>
        <position position="15"/>
    </location>
    <ligand>
        <name>ATP</name>
        <dbReference type="ChEBI" id="CHEBI:30616"/>
    </ligand>
</feature>
<dbReference type="Pfam" id="PF01219">
    <property type="entry name" value="DAGK_prokar"/>
    <property type="match status" value="1"/>
</dbReference>
<keyword evidence="4" id="KW-0444">Lipid biosynthesis</keyword>
<keyword evidence="18" id="KW-0479">Metal-binding</keyword>
<evidence type="ECO:0000256" key="8">
    <source>
        <dbReference type="ARBA" id="ARBA00022777"/>
    </source>
</evidence>
<keyword evidence="7 17" id="KW-0547">Nucleotide-binding</keyword>
<evidence type="ECO:0000313" key="20">
    <source>
        <dbReference type="EMBL" id="GEQ86134.1"/>
    </source>
</evidence>
<feature type="transmembrane region" description="Helical" evidence="19">
    <location>
        <begin position="95"/>
        <end position="116"/>
    </location>
</feature>
<feature type="binding site" evidence="17">
    <location>
        <position position="27"/>
    </location>
    <ligand>
        <name>ATP</name>
        <dbReference type="ChEBI" id="CHEBI:30616"/>
    </ligand>
</feature>
<feature type="transmembrane region" description="Helical" evidence="19">
    <location>
        <begin position="55"/>
        <end position="74"/>
    </location>
</feature>
<dbReference type="GO" id="GO:0008654">
    <property type="term" value="P:phospholipid biosynthetic process"/>
    <property type="evidence" value="ECO:0007669"/>
    <property type="project" value="UniProtKB-KW"/>
</dbReference>
<dbReference type="PANTHER" id="PTHR34299">
    <property type="entry name" value="DIACYLGLYCEROL KINASE"/>
    <property type="match status" value="1"/>
</dbReference>
<comment type="subcellular location">
    <subcellularLocation>
        <location evidence="1">Cell membrane</location>
        <topology evidence="1">Multi-pass membrane protein</topology>
    </subcellularLocation>
</comment>
<evidence type="ECO:0000313" key="21">
    <source>
        <dbReference type="Proteomes" id="UP000326994"/>
    </source>
</evidence>
<evidence type="ECO:0000256" key="2">
    <source>
        <dbReference type="ARBA" id="ARBA00005967"/>
    </source>
</evidence>